<proteinExistence type="predicted"/>
<organism evidence="1 2">
    <name type="scientific">Pseudomonas amygdali pv. lachrymans str. M301315</name>
    <dbReference type="NCBI Taxonomy" id="629260"/>
    <lineage>
        <taxon>Bacteria</taxon>
        <taxon>Pseudomonadati</taxon>
        <taxon>Pseudomonadota</taxon>
        <taxon>Gammaproteobacteria</taxon>
        <taxon>Pseudomonadales</taxon>
        <taxon>Pseudomonadaceae</taxon>
        <taxon>Pseudomonas</taxon>
        <taxon>Pseudomonas amygdali</taxon>
    </lineage>
</organism>
<gene>
    <name evidence="1" type="ORF">PLA107_031225</name>
</gene>
<reference evidence="1 2" key="1">
    <citation type="journal article" date="2011" name="PLoS Pathog.">
        <title>Dynamic evolution of pathogenicity revealed by sequencing and comparative genomics of 19 Pseudomonas syringae isolates.</title>
        <authorList>
            <person name="Baltrus D.A."/>
            <person name="Nishimura M.T."/>
            <person name="Romanchuk A."/>
            <person name="Chang J.H."/>
            <person name="Mukhtar M.S."/>
            <person name="Cherkis K."/>
            <person name="Roach J."/>
            <person name="Grant S.R."/>
            <person name="Jones C.D."/>
            <person name="Dangl J.L."/>
        </authorList>
    </citation>
    <scope>NUCLEOTIDE SEQUENCE [LARGE SCALE GENOMIC DNA]</scope>
    <source>
        <strain evidence="1 2">M301315</strain>
    </source>
</reference>
<dbReference type="GeneID" id="39474391"/>
<evidence type="ECO:0000313" key="2">
    <source>
        <dbReference type="Proteomes" id="UP000006426"/>
    </source>
</evidence>
<protein>
    <submittedName>
        <fullName evidence="1">Uncharacterized protein</fullName>
    </submittedName>
</protein>
<dbReference type="AlphaFoldDB" id="A0AAD0PVU9"/>
<dbReference type="Proteomes" id="UP000006426">
    <property type="component" value="Plasmid pmppla107"/>
</dbReference>
<dbReference type="RefSeq" id="WP_005742054.1">
    <property type="nucleotide sequence ID" value="NZ_CP031226.1"/>
</dbReference>
<accession>A0AAD0PVU9</accession>
<evidence type="ECO:0000313" key="1">
    <source>
        <dbReference type="EMBL" id="AXH59696.1"/>
    </source>
</evidence>
<geneLocation type="plasmid" evidence="2">
    <name>pmppla107</name>
</geneLocation>
<dbReference type="EMBL" id="CP031226">
    <property type="protein sequence ID" value="AXH59696.1"/>
    <property type="molecule type" value="Genomic_DNA"/>
</dbReference>
<sequence>MLKQYSIPAANGDQTTLLWPIQSLHGDIAILKINLDNPERNDLLVQAIALEAIPVIRALACTDPSELVIQVTVGDKEDFNLVGFRHTPHWEPGLIWHRGTKEDLAYHLGIDDDLFDSASFPVGTTPEAPSVTTPPARRYLLLNEDDIQVHFDWPVQTSKGKIALITVREPYKTEVTPSAELTIRVARVIFERFGVLAETLVTRIHRPRLEHKMLQESWSIASIQWKHVRKTSTPDPDGVWHFVGRSTVQSIFGLTDDDLANEQPYFTPPSAMPAAQEIMSPQRQLEHRVEQDADILLNCLERISGTLQQGRSVGFQVALSENAAQMLITRHGQRAEKALANCQRI</sequence>
<name>A0AAD0PVU9_PSEAV</name>
<keyword evidence="1" id="KW-0614">Plasmid</keyword>